<accession>A0A117PQN9</accession>
<dbReference type="AlphaFoldDB" id="A0A117PQN9"/>
<gene>
    <name evidence="2" type="ORF">AQI88_41265</name>
</gene>
<evidence type="ECO:0008006" key="4">
    <source>
        <dbReference type="Google" id="ProtNLM"/>
    </source>
</evidence>
<feature type="chain" id="PRO_5007153495" description="Secreted protein" evidence="1">
    <location>
        <begin position="28"/>
        <end position="136"/>
    </location>
</feature>
<evidence type="ECO:0000313" key="2">
    <source>
        <dbReference type="EMBL" id="KUM86448.1"/>
    </source>
</evidence>
<dbReference type="Proteomes" id="UP000054241">
    <property type="component" value="Unassembled WGS sequence"/>
</dbReference>
<evidence type="ECO:0000313" key="3">
    <source>
        <dbReference type="Proteomes" id="UP000054241"/>
    </source>
</evidence>
<dbReference type="RefSeq" id="WP_067010846.1">
    <property type="nucleotide sequence ID" value="NZ_BNDU01000006.1"/>
</dbReference>
<protein>
    <recommendedName>
        <fullName evidence="4">Secreted protein</fullName>
    </recommendedName>
</protein>
<dbReference type="OrthoDB" id="4213661at2"/>
<sequence length="136" mass="13737">MRKHARVGVIAASSLVAAVALASPASAATDSLAVARSNAGPSCTSLSNGSLCIALVDGGSTVRVVYGKTGGSAITAKLGYKKGGLTKYADAVTVKNGDTKVQEWKRQDIGCSNVIGVIAPHGQDVFETPPLHNPSC</sequence>
<dbReference type="EMBL" id="LMWL01000110">
    <property type="protein sequence ID" value="KUM86448.1"/>
    <property type="molecule type" value="Genomic_DNA"/>
</dbReference>
<keyword evidence="1" id="KW-0732">Signal</keyword>
<evidence type="ECO:0000256" key="1">
    <source>
        <dbReference type="SAM" id="SignalP"/>
    </source>
</evidence>
<name>A0A117PQN9_9ACTN</name>
<organism evidence="2 3">
    <name type="scientific">Streptomyces cellostaticus</name>
    <dbReference type="NCBI Taxonomy" id="67285"/>
    <lineage>
        <taxon>Bacteria</taxon>
        <taxon>Bacillati</taxon>
        <taxon>Actinomycetota</taxon>
        <taxon>Actinomycetes</taxon>
        <taxon>Kitasatosporales</taxon>
        <taxon>Streptomycetaceae</taxon>
        <taxon>Streptomyces</taxon>
    </lineage>
</organism>
<proteinExistence type="predicted"/>
<comment type="caution">
    <text evidence="2">The sequence shown here is derived from an EMBL/GenBank/DDBJ whole genome shotgun (WGS) entry which is preliminary data.</text>
</comment>
<keyword evidence="3" id="KW-1185">Reference proteome</keyword>
<feature type="signal peptide" evidence="1">
    <location>
        <begin position="1"/>
        <end position="27"/>
    </location>
</feature>
<reference evidence="2 3" key="1">
    <citation type="submission" date="2015-10" db="EMBL/GenBank/DDBJ databases">
        <title>Draft genome sequence of Streptomyces cellostaticus DSM 40189, type strain for the species Streptomyces cellostaticus.</title>
        <authorList>
            <person name="Ruckert C."/>
            <person name="Winkler A."/>
            <person name="Kalinowski J."/>
            <person name="Kampfer P."/>
            <person name="Glaeser S."/>
        </authorList>
    </citation>
    <scope>NUCLEOTIDE SEQUENCE [LARGE SCALE GENOMIC DNA]</scope>
    <source>
        <strain evidence="2 3">DSM 40189</strain>
    </source>
</reference>